<dbReference type="PANTHER" id="PTHR12526:SF630">
    <property type="entry name" value="GLYCOSYLTRANSFERASE"/>
    <property type="match status" value="1"/>
</dbReference>
<evidence type="ECO:0000259" key="1">
    <source>
        <dbReference type="Pfam" id="PF00534"/>
    </source>
</evidence>
<evidence type="ECO:0000313" key="3">
    <source>
        <dbReference type="Proteomes" id="UP000248840"/>
    </source>
</evidence>
<evidence type="ECO:0000313" key="2">
    <source>
        <dbReference type="EMBL" id="RAR70221.1"/>
    </source>
</evidence>
<dbReference type="GO" id="GO:0016757">
    <property type="term" value="F:glycosyltransferase activity"/>
    <property type="evidence" value="ECO:0007669"/>
    <property type="project" value="InterPro"/>
</dbReference>
<proteinExistence type="predicted"/>
<sequence>MSKTILYIGNKLSKHGNTLTAIETLGSFLEEHGYKVYYASSCKNKIVRMLDMMVTTLKIYRKYDYVFIDTYSTYNFWYAFIISQMCRVLGLKYLPKLHGGDLPRRLENNPFLCDLIFKNAYKICVPSDYLFNAFSEKYPRNIVYIPNTIELKHYAFLKRNVLEPKLLWVRSFSEIYNPKMAIQVFFEIKKVFPNSELCMVGPDKENIIEECMNFAQELGVNVQFTGKLEKEEWIELSKEYDIFLNTTHFDNMPVSVMEAMALGLVVVSTNVGGIPFLVKKDYNGILVDDNDVEAMVTSIKNLCTNKDLFYELSLNARKYVEKYDIDVIKSQWFDILK</sequence>
<gene>
    <name evidence="2" type="ORF">CLV55_11146</name>
</gene>
<dbReference type="CDD" id="cd03801">
    <property type="entry name" value="GT4_PimA-like"/>
    <property type="match status" value="1"/>
</dbReference>
<dbReference type="PANTHER" id="PTHR12526">
    <property type="entry name" value="GLYCOSYLTRANSFERASE"/>
    <property type="match status" value="1"/>
</dbReference>
<accession>A0A328Y814</accession>
<keyword evidence="2" id="KW-0808">Transferase</keyword>
<reference evidence="2 3" key="1">
    <citation type="submission" date="2018-06" db="EMBL/GenBank/DDBJ databases">
        <title>Genomic Encyclopedia of Archaeal and Bacterial Type Strains, Phase II (KMG-II): from individual species to whole genera.</title>
        <authorList>
            <person name="Goeker M."/>
        </authorList>
    </citation>
    <scope>NUCLEOTIDE SEQUENCE [LARGE SCALE GENOMIC DNA]</scope>
    <source>
        <strain evidence="2 3">DSM 25663</strain>
    </source>
</reference>
<dbReference type="EMBL" id="QLSZ01000011">
    <property type="protein sequence ID" value="RAR70221.1"/>
    <property type="molecule type" value="Genomic_DNA"/>
</dbReference>
<dbReference type="OrthoDB" id="139410at2"/>
<dbReference type="AlphaFoldDB" id="A0A328Y814"/>
<dbReference type="Gene3D" id="3.40.50.2000">
    <property type="entry name" value="Glycogen Phosphorylase B"/>
    <property type="match status" value="2"/>
</dbReference>
<dbReference type="InterPro" id="IPR001296">
    <property type="entry name" value="Glyco_trans_1"/>
</dbReference>
<comment type="caution">
    <text evidence="2">The sequence shown here is derived from an EMBL/GenBank/DDBJ whole genome shotgun (WGS) entry which is preliminary data.</text>
</comment>
<organism evidence="2 3">
    <name type="scientific">Flavobacterium aciduliphilum</name>
    <dbReference type="NCBI Taxonomy" id="1101402"/>
    <lineage>
        <taxon>Bacteria</taxon>
        <taxon>Pseudomonadati</taxon>
        <taxon>Bacteroidota</taxon>
        <taxon>Flavobacteriia</taxon>
        <taxon>Flavobacteriales</taxon>
        <taxon>Flavobacteriaceae</taxon>
        <taxon>Flavobacterium</taxon>
    </lineage>
</organism>
<dbReference type="Proteomes" id="UP000248840">
    <property type="component" value="Unassembled WGS sequence"/>
</dbReference>
<feature type="domain" description="Glycosyl transferase family 1" evidence="1">
    <location>
        <begin position="163"/>
        <end position="318"/>
    </location>
</feature>
<dbReference type="RefSeq" id="WP_112113878.1">
    <property type="nucleotide sequence ID" value="NZ_QLSZ01000011.1"/>
</dbReference>
<protein>
    <submittedName>
        <fullName evidence="2">Glycosyltransferase involved in cell wall biosynthesis</fullName>
    </submittedName>
</protein>
<dbReference type="SUPFAM" id="SSF53756">
    <property type="entry name" value="UDP-Glycosyltransferase/glycogen phosphorylase"/>
    <property type="match status" value="1"/>
</dbReference>
<name>A0A328Y814_9FLAO</name>
<dbReference type="Pfam" id="PF00534">
    <property type="entry name" value="Glycos_transf_1"/>
    <property type="match status" value="1"/>
</dbReference>
<keyword evidence="3" id="KW-1185">Reference proteome</keyword>